<evidence type="ECO:0000256" key="8">
    <source>
        <dbReference type="SAM" id="Phobius"/>
    </source>
</evidence>
<dbReference type="SUPFAM" id="SSF82693">
    <property type="entry name" value="Multidrug efflux transporter AcrB pore domain, PN1, PN2, PC1 and PC2 subdomains"/>
    <property type="match status" value="2"/>
</dbReference>
<dbReference type="Pfam" id="PF00873">
    <property type="entry name" value="ACR_tran"/>
    <property type="match status" value="1"/>
</dbReference>
<gene>
    <name evidence="9" type="ORF">AB7878_18485</name>
</gene>
<feature type="transmembrane region" description="Helical" evidence="8">
    <location>
        <begin position="973"/>
        <end position="990"/>
    </location>
</feature>
<evidence type="ECO:0000313" key="10">
    <source>
        <dbReference type="Proteomes" id="UP001562159"/>
    </source>
</evidence>
<reference evidence="9 10" key="1">
    <citation type="submission" date="2024-07" db="EMBL/GenBank/DDBJ databases">
        <title>Molecular mechanisms and environmental adaptations of flagellar loss and biofilm growth of Rhodanobacter under environmental stress.</title>
        <authorList>
            <person name="Chen M."/>
        </authorList>
    </citation>
    <scope>NUCLEOTIDE SEQUENCE [LARGE SCALE GENOMIC DNA]</scope>
    <source>
        <strain evidence="9 10">RS22</strain>
    </source>
</reference>
<keyword evidence="4" id="KW-1003">Cell membrane</keyword>
<dbReference type="InterPro" id="IPR001036">
    <property type="entry name" value="Acrflvin-R"/>
</dbReference>
<dbReference type="NCBIfam" id="TIGR00914">
    <property type="entry name" value="2A0601"/>
    <property type="match status" value="1"/>
</dbReference>
<proteinExistence type="inferred from homology"/>
<comment type="caution">
    <text evidence="9">The sequence shown here is derived from an EMBL/GenBank/DDBJ whole genome shotgun (WGS) entry which is preliminary data.</text>
</comment>
<keyword evidence="3" id="KW-0813">Transport</keyword>
<sequence>MRQDAPGLLAAIVRFSLRFRGVVLVLAGILIVYGALTLSRSKYDVFPEFAPPQVSIQTEAPGLAPEQVEVLATQPIENAINGLPGLQALRSQSIQGLSVITITFNPGSDIYRDRQNLGERLGALATQLPQGVQVPVMSPLTSSTSVVLDIGLTSDKRSLMELRTLADWTLKPALLAVPGVAKVAVFGGDTKEYQVQIRPEQLLKYNLAVDDVLTAARRATGVRGAGFIDTPNQRIVLQSDGQALAVQEIAGTIVRHQAGGNVTLGDVAQVVVAPEPPIGASSVMGHPAVQLVISEQYGANTLVVTQSVEKALASMKSGLTAQGITLHADLFRPANFITTATGNIKSSLLIGGVLVVIVLMLFLYNLRTAAISLVAIPLSLLAAVTVLEYFGFSLNTMTLGGLAIAIGLLVDDAVIVVENIYRRLRENRHAEVPRPVFAVLLDASLEVRSAVVYATLAIALVFIPVLTMSGIAGRLFAPLGIAYVLATLASLLVAMTVTPALCYLLLANRPLPEREAPLVRWTKDRYRGVLLRVETSYRAVMTVVLVLTLMAVAALPFFGGGFLPELREGHFIVHMSAVPGTSLQESIRIGNHVTAALLKLPFVRSVAQNAGRAEKADDTWGTQYSEFNVDLKPLSGDAAEAAVSDIRKALAPFPGVNFAVKTFLTERVEETLSGFTAAVAVNIYGNDLDTLDTKAADVAKILGQLPGAADVQVQSPPGTPQLVVRLRKQALARWGFDAVTVLDAIRTAYQGDQVGQVYDGNRVFNVSVILAPQQRGKVAEVGALPIRNAAGTYVPLKELADIYEDAGRYVVLHDGARRVQTVTANVSGGNVSAFVAAAKQQIAAKVALPPGSYVEFGGAAAAQSQSTHDLLINSLIAGVAIVLLLFMVLGSMRSLLLVLANLPFALVGGVLAVFATGGGLSIGSMVGFVTLFGITLRNSIMLLSHYDHLVNVEGMTWGPEAALRGAQERLSPILMTALVTALGLLPLAIGSGAPGREIEGPMALVILGGLVTSTALNLLVLPTLALRYGRFQRDTPEDANPAVA</sequence>
<dbReference type="Gene3D" id="3.30.2090.10">
    <property type="entry name" value="Multidrug efflux transporter AcrB TolC docking domain, DN and DC subdomains"/>
    <property type="match status" value="2"/>
</dbReference>
<evidence type="ECO:0000256" key="7">
    <source>
        <dbReference type="ARBA" id="ARBA00023136"/>
    </source>
</evidence>
<evidence type="ECO:0000256" key="3">
    <source>
        <dbReference type="ARBA" id="ARBA00022448"/>
    </source>
</evidence>
<evidence type="ECO:0000256" key="5">
    <source>
        <dbReference type="ARBA" id="ARBA00022692"/>
    </source>
</evidence>
<protein>
    <submittedName>
        <fullName evidence="9">Efflux RND transporter permease subunit</fullName>
    </submittedName>
</protein>
<feature type="transmembrane region" description="Helical" evidence="8">
    <location>
        <begin position="21"/>
        <end position="39"/>
    </location>
</feature>
<dbReference type="PRINTS" id="PR00702">
    <property type="entry name" value="ACRIFLAVINRP"/>
</dbReference>
<dbReference type="InterPro" id="IPR004763">
    <property type="entry name" value="CusA-like"/>
</dbReference>
<dbReference type="Gene3D" id="3.30.70.1430">
    <property type="entry name" value="Multidrug efflux transporter AcrB pore domain"/>
    <property type="match status" value="2"/>
</dbReference>
<dbReference type="Gene3D" id="1.20.1640.10">
    <property type="entry name" value="Multidrug efflux transporter AcrB transmembrane domain"/>
    <property type="match status" value="2"/>
</dbReference>
<dbReference type="Gene3D" id="3.30.70.1320">
    <property type="entry name" value="Multidrug efflux transporter AcrB pore domain like"/>
    <property type="match status" value="1"/>
</dbReference>
<feature type="transmembrane region" description="Helical" evidence="8">
    <location>
        <begin position="481"/>
        <end position="506"/>
    </location>
</feature>
<dbReference type="Proteomes" id="UP001562159">
    <property type="component" value="Unassembled WGS sequence"/>
</dbReference>
<comment type="similarity">
    <text evidence="2">Belongs to the resistance-nodulation-cell division (RND) (TC 2.A.6) family.</text>
</comment>
<evidence type="ECO:0000256" key="1">
    <source>
        <dbReference type="ARBA" id="ARBA00004651"/>
    </source>
</evidence>
<dbReference type="Gene3D" id="3.30.70.1440">
    <property type="entry name" value="Multidrug efflux transporter AcrB pore domain"/>
    <property type="match status" value="1"/>
</dbReference>
<keyword evidence="7 8" id="KW-0472">Membrane</keyword>
<feature type="transmembrane region" description="Helical" evidence="8">
    <location>
        <begin position="1002"/>
        <end position="1026"/>
    </location>
</feature>
<evidence type="ECO:0000256" key="2">
    <source>
        <dbReference type="ARBA" id="ARBA00010942"/>
    </source>
</evidence>
<feature type="transmembrane region" description="Helical" evidence="8">
    <location>
        <begin position="920"/>
        <end position="936"/>
    </location>
</feature>
<keyword evidence="5 8" id="KW-0812">Transmembrane</keyword>
<dbReference type="SUPFAM" id="SSF82866">
    <property type="entry name" value="Multidrug efflux transporter AcrB transmembrane domain"/>
    <property type="match status" value="2"/>
</dbReference>
<keyword evidence="10" id="KW-1185">Reference proteome</keyword>
<keyword evidence="6 8" id="KW-1133">Transmembrane helix</keyword>
<evidence type="ECO:0000256" key="6">
    <source>
        <dbReference type="ARBA" id="ARBA00022989"/>
    </source>
</evidence>
<dbReference type="InterPro" id="IPR027463">
    <property type="entry name" value="AcrB_DN_DC_subdom"/>
</dbReference>
<organism evidence="9 10">
    <name type="scientific">Rhodanobacter humi</name>
    <dbReference type="NCBI Taxonomy" id="1888173"/>
    <lineage>
        <taxon>Bacteria</taxon>
        <taxon>Pseudomonadati</taxon>
        <taxon>Pseudomonadota</taxon>
        <taxon>Gammaproteobacteria</taxon>
        <taxon>Lysobacterales</taxon>
        <taxon>Rhodanobacteraceae</taxon>
        <taxon>Rhodanobacter</taxon>
    </lineage>
</organism>
<feature type="transmembrane region" description="Helical" evidence="8">
    <location>
        <begin position="537"/>
        <end position="558"/>
    </location>
</feature>
<feature type="transmembrane region" description="Helical" evidence="8">
    <location>
        <begin position="373"/>
        <end position="392"/>
    </location>
</feature>
<evidence type="ECO:0000313" key="9">
    <source>
        <dbReference type="EMBL" id="MEY2184400.1"/>
    </source>
</evidence>
<accession>A0ABV4AWK6</accession>
<dbReference type="PANTHER" id="PTHR32063">
    <property type="match status" value="1"/>
</dbReference>
<dbReference type="PANTHER" id="PTHR32063:SF4">
    <property type="entry name" value="SLR6043 PROTEIN"/>
    <property type="match status" value="1"/>
</dbReference>
<name>A0ABV4AWK6_9GAMM</name>
<feature type="transmembrane region" description="Helical" evidence="8">
    <location>
        <begin position="348"/>
        <end position="366"/>
    </location>
</feature>
<dbReference type="SUPFAM" id="SSF82714">
    <property type="entry name" value="Multidrug efflux transporter AcrB TolC docking domain, DN and DC subdomains"/>
    <property type="match status" value="2"/>
</dbReference>
<comment type="subcellular location">
    <subcellularLocation>
        <location evidence="1">Cell membrane</location>
        <topology evidence="1">Multi-pass membrane protein</topology>
    </subcellularLocation>
</comment>
<feature type="transmembrane region" description="Helical" evidence="8">
    <location>
        <begin position="450"/>
        <end position="475"/>
    </location>
</feature>
<dbReference type="EMBL" id="JBGBPY010000002">
    <property type="protein sequence ID" value="MEY2184400.1"/>
    <property type="molecule type" value="Genomic_DNA"/>
</dbReference>
<feature type="transmembrane region" description="Helical" evidence="8">
    <location>
        <begin position="870"/>
        <end position="889"/>
    </location>
</feature>
<evidence type="ECO:0000256" key="4">
    <source>
        <dbReference type="ARBA" id="ARBA00022475"/>
    </source>
</evidence>